<dbReference type="AlphaFoldDB" id="A0A1M7UBS8"/>
<evidence type="ECO:0000313" key="1">
    <source>
        <dbReference type="EMBL" id="SHN80532.1"/>
    </source>
</evidence>
<reference evidence="2" key="1">
    <citation type="submission" date="2016-11" db="EMBL/GenBank/DDBJ databases">
        <authorList>
            <person name="Varghese N."/>
            <person name="Submissions S."/>
        </authorList>
    </citation>
    <scope>NUCLEOTIDE SEQUENCE [LARGE SCALE GENOMIC DNA]</scope>
    <source>
        <strain evidence="2">GAS401</strain>
    </source>
</reference>
<sequence>MPLELIERSGAADNSIGRVTCPNCRLTMRLLAMKLVKGEAELREAAYRCPQCDAETRRWVRP</sequence>
<dbReference type="Proteomes" id="UP000184096">
    <property type="component" value="Chromosome I"/>
</dbReference>
<accession>A0A1M7UBS8</accession>
<organism evidence="1 2">
    <name type="scientific">Bradyrhizobium erythrophlei</name>
    <dbReference type="NCBI Taxonomy" id="1437360"/>
    <lineage>
        <taxon>Bacteria</taxon>
        <taxon>Pseudomonadati</taxon>
        <taxon>Pseudomonadota</taxon>
        <taxon>Alphaproteobacteria</taxon>
        <taxon>Hyphomicrobiales</taxon>
        <taxon>Nitrobacteraceae</taxon>
        <taxon>Bradyrhizobium</taxon>
    </lineage>
</organism>
<evidence type="ECO:0000313" key="2">
    <source>
        <dbReference type="Proteomes" id="UP000184096"/>
    </source>
</evidence>
<keyword evidence="2" id="KW-1185">Reference proteome</keyword>
<name>A0A1M7UBS8_9BRAD</name>
<proteinExistence type="predicted"/>
<dbReference type="EMBL" id="LT670849">
    <property type="protein sequence ID" value="SHN80532.1"/>
    <property type="molecule type" value="Genomic_DNA"/>
</dbReference>
<gene>
    <name evidence="1" type="ORF">SAMN05444170_4409</name>
</gene>
<protein>
    <recommendedName>
        <fullName evidence="3">Small CPxCG-related zinc finger protein</fullName>
    </recommendedName>
</protein>
<evidence type="ECO:0008006" key="3">
    <source>
        <dbReference type="Google" id="ProtNLM"/>
    </source>
</evidence>